<keyword evidence="2" id="KW-1185">Reference proteome</keyword>
<dbReference type="Proteomes" id="UP000827724">
    <property type="component" value="Unassembled WGS sequence"/>
</dbReference>
<gene>
    <name evidence="1" type="ORF">Trco_007591</name>
</gene>
<organism evidence="1 2">
    <name type="scientific">Trichoderma cornu-damae</name>
    <dbReference type="NCBI Taxonomy" id="654480"/>
    <lineage>
        <taxon>Eukaryota</taxon>
        <taxon>Fungi</taxon>
        <taxon>Dikarya</taxon>
        <taxon>Ascomycota</taxon>
        <taxon>Pezizomycotina</taxon>
        <taxon>Sordariomycetes</taxon>
        <taxon>Hypocreomycetidae</taxon>
        <taxon>Hypocreales</taxon>
        <taxon>Hypocreaceae</taxon>
        <taxon>Trichoderma</taxon>
    </lineage>
</organism>
<proteinExistence type="predicted"/>
<evidence type="ECO:0000313" key="1">
    <source>
        <dbReference type="EMBL" id="KAH6604145.1"/>
    </source>
</evidence>
<evidence type="ECO:0000313" key="2">
    <source>
        <dbReference type="Proteomes" id="UP000827724"/>
    </source>
</evidence>
<dbReference type="EMBL" id="JAIWOZ010000006">
    <property type="protein sequence ID" value="KAH6604145.1"/>
    <property type="molecule type" value="Genomic_DNA"/>
</dbReference>
<comment type="caution">
    <text evidence="1">The sequence shown here is derived from an EMBL/GenBank/DDBJ whole genome shotgun (WGS) entry which is preliminary data.</text>
</comment>
<sequence>MEILRRKVPTPVGREHIDFWFGVKSGLRGFEWTGKASLSACTSNRNQGPGQALMTAMRMSDFPCQININLFAFGRAKAG</sequence>
<reference evidence="1" key="1">
    <citation type="submission" date="2021-08" db="EMBL/GenBank/DDBJ databases">
        <title>Chromosome-Level Trichoderma cornu-damae using Hi-C Data.</title>
        <authorList>
            <person name="Kim C.S."/>
        </authorList>
    </citation>
    <scope>NUCLEOTIDE SEQUENCE</scope>
    <source>
        <strain evidence="1">KA19-0412C</strain>
    </source>
</reference>
<name>A0A9P8QEI6_9HYPO</name>
<accession>A0A9P8QEI6</accession>
<dbReference type="AlphaFoldDB" id="A0A9P8QEI6"/>
<protein>
    <submittedName>
        <fullName evidence="1">Uncharacterized protein</fullName>
    </submittedName>
</protein>